<dbReference type="NCBIfam" id="NF045894">
    <property type="entry name" value="PKS_plus_SDR"/>
    <property type="match status" value="1"/>
</dbReference>
<reference evidence="13 14" key="1">
    <citation type="submission" date="2019-03" db="EMBL/GenBank/DDBJ databases">
        <title>Comparative genomic analyses of the sweetpotato soil rot pathogen, Streptomyces ipomoeae.</title>
        <authorList>
            <person name="Ruschel Soares N."/>
            <person name="Badger J.H."/>
            <person name="Huguet-Tapia J.C."/>
            <person name="Clark C.A."/>
            <person name="Pettis G.S."/>
        </authorList>
    </citation>
    <scope>NUCLEOTIDE SEQUENCE [LARGE SCALE GENOMIC DNA]</scope>
    <source>
        <strain evidence="13 14">88-35</strain>
    </source>
</reference>
<dbReference type="SUPFAM" id="SSF55048">
    <property type="entry name" value="Probable ACP-binding domain of malonyl-CoA ACP transacylase"/>
    <property type="match status" value="2"/>
</dbReference>
<accession>A0AAE8VXS7</accession>
<dbReference type="GO" id="GO:0006633">
    <property type="term" value="P:fatty acid biosynthetic process"/>
    <property type="evidence" value="ECO:0007669"/>
    <property type="project" value="InterPro"/>
</dbReference>
<dbReference type="InterPro" id="IPR014043">
    <property type="entry name" value="Acyl_transferase_dom"/>
</dbReference>
<proteinExistence type="predicted"/>
<keyword evidence="5" id="KW-0045">Antibiotic biosynthesis</keyword>
<dbReference type="InterPro" id="IPR049900">
    <property type="entry name" value="PKS_mFAS_DH"/>
</dbReference>
<dbReference type="SMART" id="SM00825">
    <property type="entry name" value="PKS_KS"/>
    <property type="match status" value="1"/>
</dbReference>
<dbReference type="Pfam" id="PF00109">
    <property type="entry name" value="ketoacyl-synt"/>
    <property type="match status" value="1"/>
</dbReference>
<keyword evidence="2" id="KW-0596">Phosphopantetheine</keyword>
<evidence type="ECO:0000256" key="1">
    <source>
        <dbReference type="ARBA" id="ARBA00004792"/>
    </source>
</evidence>
<dbReference type="Gene3D" id="3.40.50.1820">
    <property type="entry name" value="alpha/beta hydrolase"/>
    <property type="match status" value="1"/>
</dbReference>
<dbReference type="PROSITE" id="PS50075">
    <property type="entry name" value="CARRIER"/>
    <property type="match status" value="2"/>
</dbReference>
<comment type="caution">
    <text evidence="13">The sequence shown here is derived from an EMBL/GenBank/DDBJ whole genome shotgun (WGS) entry which is preliminary data.</text>
</comment>
<dbReference type="InterPro" id="IPR014030">
    <property type="entry name" value="Ketoacyl_synth_N"/>
</dbReference>
<dbReference type="SMART" id="SM00824">
    <property type="entry name" value="PKS_TE"/>
    <property type="match status" value="1"/>
</dbReference>
<dbReference type="InterPro" id="IPR050091">
    <property type="entry name" value="PKS_NRPS_Biosynth_Enz"/>
</dbReference>
<dbReference type="Pfam" id="PF02801">
    <property type="entry name" value="Ketoacyl-synt_C"/>
    <property type="match status" value="1"/>
</dbReference>
<name>A0AAE8VXS7_9ACTN</name>
<dbReference type="InterPro" id="IPR029058">
    <property type="entry name" value="AB_hydrolase_fold"/>
</dbReference>
<dbReference type="InterPro" id="IPR020802">
    <property type="entry name" value="TesA-like"/>
</dbReference>
<evidence type="ECO:0000256" key="5">
    <source>
        <dbReference type="ARBA" id="ARBA00023194"/>
    </source>
</evidence>
<dbReference type="CDD" id="cd00833">
    <property type="entry name" value="PKS"/>
    <property type="match status" value="1"/>
</dbReference>
<dbReference type="Pfam" id="PF00550">
    <property type="entry name" value="PP-binding"/>
    <property type="match status" value="2"/>
</dbReference>
<dbReference type="Proteomes" id="UP000318720">
    <property type="component" value="Unassembled WGS sequence"/>
</dbReference>
<evidence type="ECO:0000259" key="11">
    <source>
        <dbReference type="PROSITE" id="PS52004"/>
    </source>
</evidence>
<feature type="region of interest" description="C-terminal hotdog fold" evidence="8">
    <location>
        <begin position="564"/>
        <end position="704"/>
    </location>
</feature>
<dbReference type="InterPro" id="IPR006162">
    <property type="entry name" value="Ppantetheine_attach_site"/>
</dbReference>
<feature type="region of interest" description="Disordered" evidence="9">
    <location>
        <begin position="884"/>
        <end position="903"/>
    </location>
</feature>
<dbReference type="InterPro" id="IPR009081">
    <property type="entry name" value="PP-bd_ACP"/>
</dbReference>
<dbReference type="InterPro" id="IPR016035">
    <property type="entry name" value="Acyl_Trfase/lysoPLipase"/>
</dbReference>
<evidence type="ECO:0000256" key="6">
    <source>
        <dbReference type="ARBA" id="ARBA00023268"/>
    </source>
</evidence>
<dbReference type="Gene3D" id="3.40.50.11460">
    <property type="match status" value="2"/>
</dbReference>
<feature type="active site" description="Proton donor; for dehydratase activity" evidence="8">
    <location>
        <position position="625"/>
    </location>
</feature>
<evidence type="ECO:0000256" key="7">
    <source>
        <dbReference type="ARBA" id="ARBA00023315"/>
    </source>
</evidence>
<dbReference type="InterPro" id="IPR016039">
    <property type="entry name" value="Thiolase-like"/>
</dbReference>
<feature type="domain" description="Carrier" evidence="10">
    <location>
        <begin position="1117"/>
        <end position="1192"/>
    </location>
</feature>
<dbReference type="Gene3D" id="3.40.47.10">
    <property type="match status" value="1"/>
</dbReference>
<dbReference type="PROSITE" id="PS00606">
    <property type="entry name" value="KS3_1"/>
    <property type="match status" value="1"/>
</dbReference>
<evidence type="ECO:0000259" key="10">
    <source>
        <dbReference type="PROSITE" id="PS50075"/>
    </source>
</evidence>
<dbReference type="Pfam" id="PF16197">
    <property type="entry name" value="KAsynt_C_assoc"/>
    <property type="match status" value="1"/>
</dbReference>
<dbReference type="InterPro" id="IPR020841">
    <property type="entry name" value="PKS_Beta-ketoAc_synthase_dom"/>
</dbReference>
<dbReference type="InterPro" id="IPR049552">
    <property type="entry name" value="PKS_DH_N"/>
</dbReference>
<dbReference type="InterPro" id="IPR018201">
    <property type="entry name" value="Ketoacyl_synth_AS"/>
</dbReference>
<dbReference type="SMART" id="SM00827">
    <property type="entry name" value="PKS_AT"/>
    <property type="match status" value="2"/>
</dbReference>
<feature type="active site" description="Proton acceptor; for dehydratase activity" evidence="8">
    <location>
        <position position="461"/>
    </location>
</feature>
<evidence type="ECO:0000256" key="3">
    <source>
        <dbReference type="ARBA" id="ARBA00022553"/>
    </source>
</evidence>
<keyword evidence="7" id="KW-0012">Acyltransferase</keyword>
<dbReference type="Gene3D" id="3.40.50.720">
    <property type="entry name" value="NAD(P)-binding Rossmann-like Domain"/>
    <property type="match status" value="2"/>
</dbReference>
<evidence type="ECO:0000313" key="14">
    <source>
        <dbReference type="Proteomes" id="UP000318720"/>
    </source>
</evidence>
<dbReference type="Pfam" id="PF00698">
    <property type="entry name" value="Acyl_transf_1"/>
    <property type="match status" value="2"/>
</dbReference>
<dbReference type="PANTHER" id="PTHR43775:SF51">
    <property type="entry name" value="INACTIVE PHENOLPHTHIOCEROL SYNTHESIS POLYKETIDE SYNTHASE TYPE I PKS1-RELATED"/>
    <property type="match status" value="1"/>
</dbReference>
<dbReference type="GO" id="GO:0033068">
    <property type="term" value="P:macrolide biosynthetic process"/>
    <property type="evidence" value="ECO:0007669"/>
    <property type="project" value="UniProtKB-ARBA"/>
</dbReference>
<keyword evidence="4" id="KW-0808">Transferase</keyword>
<organism evidence="13 14">
    <name type="scientific">Streptomyces ipomoeae</name>
    <dbReference type="NCBI Taxonomy" id="103232"/>
    <lineage>
        <taxon>Bacteria</taxon>
        <taxon>Bacillati</taxon>
        <taxon>Actinomycetota</taxon>
        <taxon>Actinomycetes</taxon>
        <taxon>Kitasatosporales</taxon>
        <taxon>Streptomycetaceae</taxon>
        <taxon>Streptomyces</taxon>
    </lineage>
</organism>
<dbReference type="InterPro" id="IPR020807">
    <property type="entry name" value="PKS_DH"/>
</dbReference>
<dbReference type="InterPro" id="IPR049551">
    <property type="entry name" value="PKS_DH_C"/>
</dbReference>
<dbReference type="InterPro" id="IPR042104">
    <property type="entry name" value="PKS_dehydratase_sf"/>
</dbReference>
<dbReference type="Gene3D" id="3.30.70.3290">
    <property type="match status" value="2"/>
</dbReference>
<dbReference type="InterPro" id="IPR032821">
    <property type="entry name" value="PKS_assoc"/>
</dbReference>
<dbReference type="InterPro" id="IPR036736">
    <property type="entry name" value="ACP-like_sf"/>
</dbReference>
<dbReference type="SUPFAM" id="SSF53901">
    <property type="entry name" value="Thiolase-like"/>
    <property type="match status" value="1"/>
</dbReference>
<dbReference type="InterPro" id="IPR001031">
    <property type="entry name" value="Thioesterase"/>
</dbReference>
<dbReference type="InterPro" id="IPR016036">
    <property type="entry name" value="Malonyl_transacylase_ACP-bd"/>
</dbReference>
<dbReference type="GO" id="GO:0004312">
    <property type="term" value="F:fatty acid synthase activity"/>
    <property type="evidence" value="ECO:0007669"/>
    <property type="project" value="TreeGrafter"/>
</dbReference>
<keyword evidence="3" id="KW-0597">Phosphoprotein</keyword>
<dbReference type="SUPFAM" id="SSF52151">
    <property type="entry name" value="FabD/lysophospholipase-like"/>
    <property type="match status" value="2"/>
</dbReference>
<dbReference type="SUPFAM" id="SSF47336">
    <property type="entry name" value="ACP-like"/>
    <property type="match status" value="1"/>
</dbReference>
<dbReference type="Gene3D" id="1.10.1200.10">
    <property type="entry name" value="ACP-like"/>
    <property type="match status" value="2"/>
</dbReference>
<dbReference type="GO" id="GO:0004315">
    <property type="term" value="F:3-oxoacyl-[acyl-carrier-protein] synthase activity"/>
    <property type="evidence" value="ECO:0007669"/>
    <property type="project" value="InterPro"/>
</dbReference>
<dbReference type="PROSITE" id="PS52019">
    <property type="entry name" value="PKS_MFAS_DH"/>
    <property type="match status" value="1"/>
</dbReference>
<dbReference type="SUPFAM" id="SSF53474">
    <property type="entry name" value="alpha/beta-Hydrolases"/>
    <property type="match status" value="1"/>
</dbReference>
<evidence type="ECO:0000256" key="9">
    <source>
        <dbReference type="SAM" id="MobiDB-lite"/>
    </source>
</evidence>
<dbReference type="InterPro" id="IPR055123">
    <property type="entry name" value="SpnB-like_Rossmann"/>
</dbReference>
<dbReference type="Pfam" id="PF21089">
    <property type="entry name" value="PKS_DH_N"/>
    <property type="match status" value="1"/>
</dbReference>
<sequence length="3039" mass="319947">MELASALATGRTAFTRRAAVFGRDRDDLLKGLTAIADGTAAAHVVEGAVGTGKTAFLFTGQGAQRLDMGQELYETYPAYAEAFDAVRTELDRHLDRPLADVLADTQEQPDGLRPLDETRYAQAALFAVEVALYRLLESWGLTPDFVMGHSLGELSAAHVAGMLSLPDACVLVAARGRLMQALPAGGAMAAIQATEDEVVRLLEPERAAVAAVNGPTSTVVSGDEEAVERVVAHFRAQGRKTHRLRVSHAFHSHRMDPMLPEFRRVAAELTYHAPSLPVVSNLTGRLAEPDDIASADYWVRHVREPVRFFDSVRGLAERGVTRFLEVGPDGVLSALVPECLPARTDDTAPTAPVVVATLRTDRPEARTLIAAVATLFVNGVAPKWPALYGEGSAHRIDLPTYAFQKRRYWPRAALGGGEPSTLGLERAEHPFLRAMVRLPEPGGTLFTGRLSLRTHPWLGDHTEHGVVVIPASVFLDLALWTGRRLGHDHLEELTLQAPLALPEQGALALRVVVSDDAEPTVTIHTRTQDAADDEPWTRHATGTFTSAPAAPADADLAVWPPSGALSVSVEDVYDRMARTGFDYGPAFQGLRGVWERDGALYAEVGPEPRHTPDAGWFGLHPALLDAALQPLGLGTLDGTGHDRFLFALRGATLRAPGGSALRVRLAPTGAAGGGLSLTATDGTGQPVLSIASLNLRAAPGATATSLYRLDWTPVAAADTETGTYAWLAGPDDTADRPDCANHSDLQALLTALDTGTQVPDTLLVPFAPGHGEAAELAVQTRSAVDRVRDLISSWRADERLRDSRLVVITRGAAAAPNPVAAPDPVGAAVWAVVRSEQAADPGRLTLLDLDARTPTVERLARSLGTGEPQLALHGDEVLVPRLARTGPGTTGARPSAGTPRRSAEGTVLVTGGHAEPAALRLAFGLAVTVDACEVTALAAALDALPADRPLTAVLHTVDARGTDDPDALARTLATLVELEEALNQRSVTAELVLFLSAAATLGAPDSAEYAAAHAFADALVRRRRDRGLPARSLAWARPPQDSDIEAALAVDAPLVLALGMDSAPRSLLWRTASPRRPGPLTDATGATDTAEVHEVMEAAADTPGGRLALLSAGEQERFLTNVVRTHAAAVLGHDSADEIDVHQEFHELGFTSLSAVELRDRLNEATGLRLPATLVFDHPTPAALVRSLRTQLLPEEPAAPLRPAFTANVDSGEPIAIVGMSCRYPGGVANPDDLWQMVTERRAAVSDFPADRGWDIESLYDPDPNELGKIYTRFGSFLYEAGQFDAGFFGISPREAMAMDSQQRLLLETCWEAFEQGGIDPTTVRGSQTGVFAGVTYHDYQSALAVSDENVEGLVGTGISPSVLSGRIAYTFGLEGPAVTVDTACSSSLVALHLAIQALRSGECDLALAGGVTVMSTPGAFIEFSRQRGLAVDGRCKAFSADADGTGWGEGVGVLLVERLSDAQRQGHRVLAVVRGSAVNQDGASNGLTAPNGPSQQRVIRQALASAGLTAAEVDVVEAHGTGTRLGDPIEAQAILGTYGQERSADRPLWLGSLKSNIGHTQAAAGVGGVIKMVEAMRHGVLPATLHVDKPTDQVDWSSGAVELLTQAREWPVNGHPRRAGVSAFGASGTNAHVILEQAPAPEPVPAVEVPGAVSWVVSGKSVGALREQARRLCAWVEADAGLAPVDVAYSLVKGRSVFDHRAVVTGCDRGELLAGLGALAGDEPAAGVVRGSALSAGARSVFVFPGQGSQWLGMGVALYESSPVFARRLDECAAVLEPWTGWSLVDVLRGGEGVPSLDRVEVVQPALWAVMVSLAELWRAHGVEPDAVVGHSQGEIAAAVVAGGLSLEDGARVVALRSRLLTGLSGGGGMMSVRLPAGAVRECLLDWPGVSVAAVNGPGQTVVAGPPAVLESLRGVFEADGVRVRMVPVDYASHSAQVEVLEGELVAELAGIRPVAGGVPLFSTVTGDWLDVSEMDAGYWYRNLRGTVRFEEAVRGLAGAGHRAFIEVSPHPVLVPGLQDTLDDTPGGGVVLETLRRDSGDTARLATALAHAHVNGLPVDWTTTLTGTRPPRQVPLPTYAFQHEHYWPRRRPAQETNGVADVMGSVESGFWDAVEQADLTALTRMLELSGETSLGDALPVLASWRREQRERSTVDGWRYHVAWHPVQFGLGAALTGRWLLAVPAGTDGDGWMDSVTQALTGAGAEPVRLDVPADATRESLVRALAELPEATGVNGVLSFAALLDSGDPDTAVPVGVAANVALVQALGDADVQAPLWCVTRGAVSVGGSDEVTDTAQAGVWGLGRVVALEHPGRWGGLVDLPEVVDAAVAARLAGLLAGAAGPSEDQVAIRPAGIFARRLVQAPAAQRTGERWQPSGTVLVTGGTGGLGRETARWLARAGAERLVLISRRGPDADGAAELRRELQELGSRTSVVACDVADREELACLIDELAGEGTPVRVVVHTAGISHLTALPDIGAAEFAEVYRAKTVGARNLHELLGDSLEAFVTFSTIAAVWGSGGQSAYAAANAEVDALMEYRRAGGLAATSVAWGAWAEVGMATTEGVAEQLSLRGIHAMPPHLAIAAMHDSLTAGDACVTVSDMNWERFAPSFTVARATRLLDELPEARKVLAGEEPTAPTSGQPLSAMLAGLSAEARVDAVLDAVRTEVAIVLGHSGSEVIEPDRPFLELGFDSLTAIQLRNALGKATGLKLPTSLVFAHATPAKLADFLGEEIALLGEAQEPSPQAAEAATAPDLLVSLFTSSYGQGRTDEAFDLLRQAARLLPKSAEPALLADFTEPVRLATGAATTRTPQLICLPSHVPVAGPHQFARFAAPFRGVRDVIALGLPGYRAGQNLPESAENLLEAHAERIRRQTDGAPFVLLGMSSGGYLAHALARHMEDAGDAPAAVVLIDPYAPDDAALRNITDSLMSGIYEERSESYVSMDGVRLSASSWYGDLLLDLEQREVTAPTLLVRASEPLPGIAPDRGVDFWRTSWQWARTVVDVSGDHFTMMEEHADSTARAVTDWLDAQLGADPAGGED</sequence>
<dbReference type="SMART" id="SM01294">
    <property type="entry name" value="PKS_PP_betabranch"/>
    <property type="match status" value="2"/>
</dbReference>
<dbReference type="FunFam" id="3.40.47.10:FF:000019">
    <property type="entry name" value="Polyketide synthase type I"/>
    <property type="match status" value="1"/>
</dbReference>
<dbReference type="Gene3D" id="3.40.366.10">
    <property type="entry name" value="Malonyl-Coenzyme A Acyl Carrier Protein, domain 2"/>
    <property type="match status" value="2"/>
</dbReference>
<evidence type="ECO:0000256" key="8">
    <source>
        <dbReference type="PROSITE-ProRule" id="PRU01363"/>
    </source>
</evidence>
<evidence type="ECO:0000259" key="12">
    <source>
        <dbReference type="PROSITE" id="PS52019"/>
    </source>
</evidence>
<dbReference type="InterPro" id="IPR013968">
    <property type="entry name" value="PKS_KR"/>
</dbReference>
<dbReference type="Pfam" id="PF14765">
    <property type="entry name" value="PS-DH"/>
    <property type="match status" value="1"/>
</dbReference>
<dbReference type="PROSITE" id="PS00012">
    <property type="entry name" value="PHOSPHOPANTETHEINE"/>
    <property type="match status" value="1"/>
</dbReference>
<dbReference type="PANTHER" id="PTHR43775">
    <property type="entry name" value="FATTY ACID SYNTHASE"/>
    <property type="match status" value="1"/>
</dbReference>
<dbReference type="InterPro" id="IPR020806">
    <property type="entry name" value="PKS_PP-bd"/>
</dbReference>
<dbReference type="CDD" id="cd08952">
    <property type="entry name" value="KR_1_SDR_x"/>
    <property type="match status" value="1"/>
</dbReference>
<dbReference type="Pfam" id="PF00975">
    <property type="entry name" value="Thioesterase"/>
    <property type="match status" value="1"/>
</dbReference>
<dbReference type="InterPro" id="IPR001227">
    <property type="entry name" value="Ac_transferase_dom_sf"/>
</dbReference>
<dbReference type="SMART" id="SM00826">
    <property type="entry name" value="PKS_DH"/>
    <property type="match status" value="1"/>
</dbReference>
<dbReference type="InterPro" id="IPR014031">
    <property type="entry name" value="Ketoacyl_synth_C"/>
</dbReference>
<dbReference type="Gene3D" id="6.10.140.1830">
    <property type="match status" value="1"/>
</dbReference>
<dbReference type="SMART" id="SM00822">
    <property type="entry name" value="PKS_KR"/>
    <property type="match status" value="1"/>
</dbReference>
<dbReference type="Pfam" id="PF18369">
    <property type="entry name" value="PKS_DE"/>
    <property type="match status" value="1"/>
</dbReference>
<dbReference type="Pfam" id="PF22953">
    <property type="entry name" value="SpnB_Rossmann"/>
    <property type="match status" value="1"/>
</dbReference>
<dbReference type="GO" id="GO:0031177">
    <property type="term" value="F:phosphopantetheine binding"/>
    <property type="evidence" value="ECO:0007669"/>
    <property type="project" value="InterPro"/>
</dbReference>
<dbReference type="SUPFAM" id="SSF51735">
    <property type="entry name" value="NAD(P)-binding Rossmann-fold domains"/>
    <property type="match status" value="3"/>
</dbReference>
<dbReference type="EMBL" id="SPAZ01000256">
    <property type="protein sequence ID" value="TQE24798.1"/>
    <property type="molecule type" value="Genomic_DNA"/>
</dbReference>
<evidence type="ECO:0000256" key="4">
    <source>
        <dbReference type="ARBA" id="ARBA00022679"/>
    </source>
</evidence>
<dbReference type="InterPro" id="IPR057326">
    <property type="entry name" value="KR_dom"/>
</dbReference>
<dbReference type="SMART" id="SM00823">
    <property type="entry name" value="PKS_PP"/>
    <property type="match status" value="2"/>
</dbReference>
<protein>
    <submittedName>
        <fullName evidence="13">SDR family NAD(P)-dependent oxidoreductase</fullName>
    </submittedName>
</protein>
<dbReference type="PROSITE" id="PS52004">
    <property type="entry name" value="KS3_2"/>
    <property type="match status" value="1"/>
</dbReference>
<evidence type="ECO:0000256" key="2">
    <source>
        <dbReference type="ARBA" id="ARBA00022450"/>
    </source>
</evidence>
<dbReference type="Pfam" id="PF08659">
    <property type="entry name" value="KR"/>
    <property type="match status" value="2"/>
</dbReference>
<feature type="region of interest" description="N-terminal hotdog fold" evidence="8">
    <location>
        <begin position="429"/>
        <end position="551"/>
    </location>
</feature>
<dbReference type="InterPro" id="IPR041618">
    <property type="entry name" value="PKS_DE"/>
</dbReference>
<dbReference type="FunFam" id="3.40.366.10:FF:000002">
    <property type="entry name" value="Probable polyketide synthase 2"/>
    <property type="match status" value="2"/>
</dbReference>
<feature type="domain" description="PKS/mFAS DH" evidence="12">
    <location>
        <begin position="429"/>
        <end position="704"/>
    </location>
</feature>
<dbReference type="InterPro" id="IPR036291">
    <property type="entry name" value="NAD(P)-bd_dom_sf"/>
</dbReference>
<gene>
    <name evidence="13" type="ORF">Sipo8835_32680</name>
</gene>
<comment type="pathway">
    <text evidence="1">Antibiotic biosynthesis.</text>
</comment>
<evidence type="ECO:0000313" key="13">
    <source>
        <dbReference type="EMBL" id="TQE24798.1"/>
    </source>
</evidence>
<dbReference type="FunFam" id="1.10.1200.10:FF:000007">
    <property type="entry name" value="Probable polyketide synthase pks17"/>
    <property type="match status" value="1"/>
</dbReference>
<feature type="domain" description="Carrier" evidence="10">
    <location>
        <begin position="2657"/>
        <end position="2732"/>
    </location>
</feature>
<keyword evidence="6" id="KW-0511">Multifunctional enzyme</keyword>
<feature type="domain" description="Ketosynthase family 3 (KS3)" evidence="11">
    <location>
        <begin position="1212"/>
        <end position="1638"/>
    </location>
</feature>
<dbReference type="Gene3D" id="3.10.129.110">
    <property type="entry name" value="Polyketide synthase dehydratase"/>
    <property type="match status" value="1"/>
</dbReference>